<evidence type="ECO:0000256" key="1">
    <source>
        <dbReference type="ARBA" id="ARBA00022670"/>
    </source>
</evidence>
<gene>
    <name evidence="8" type="ORF">A4U53_35570</name>
</gene>
<name>A0A179B8T7_RHILE</name>
<reference evidence="8" key="1">
    <citation type="submission" date="2016-04" db="EMBL/GenBank/DDBJ databases">
        <title>Fast-growing isolate from the root nodules of Vavilovia formosa.</title>
        <authorList>
            <person name="Kimeklis A."/>
            <person name="Safronova V."/>
            <person name="Belimov A."/>
            <person name="Andronov E."/>
        </authorList>
    </citation>
    <scope>NUCLEOTIDE SEQUENCE [LARGE SCALE GENOMIC DNA]</scope>
    <source>
        <strain evidence="8">Vaf-46</strain>
    </source>
</reference>
<evidence type="ECO:0000256" key="2">
    <source>
        <dbReference type="ARBA" id="ARBA00022723"/>
    </source>
</evidence>
<dbReference type="GO" id="GO:0008641">
    <property type="term" value="F:ubiquitin-like modifier activating enzyme activity"/>
    <property type="evidence" value="ECO:0007669"/>
    <property type="project" value="InterPro"/>
</dbReference>
<dbReference type="PANTHER" id="PTHR10953">
    <property type="entry name" value="UBIQUITIN-ACTIVATING ENZYME E1"/>
    <property type="match status" value="1"/>
</dbReference>
<keyword evidence="2" id="KW-0479">Metal-binding</keyword>
<dbReference type="PANTHER" id="PTHR10953:SF247">
    <property type="entry name" value="SLL6053 PROTEIN"/>
    <property type="match status" value="1"/>
</dbReference>
<proteinExistence type="predicted"/>
<dbReference type="GO" id="GO:0005737">
    <property type="term" value="C:cytoplasm"/>
    <property type="evidence" value="ECO:0007669"/>
    <property type="project" value="TreeGrafter"/>
</dbReference>
<dbReference type="InterPro" id="IPR028090">
    <property type="entry name" value="JAB_dom_prok"/>
</dbReference>
<dbReference type="GO" id="GO:0016779">
    <property type="term" value="F:nucleotidyltransferase activity"/>
    <property type="evidence" value="ECO:0007669"/>
    <property type="project" value="TreeGrafter"/>
</dbReference>
<keyword evidence="5" id="KW-0482">Metalloprotease</keyword>
<dbReference type="GO" id="GO:0004792">
    <property type="term" value="F:thiosulfate-cyanide sulfurtransferase activity"/>
    <property type="evidence" value="ECO:0007669"/>
    <property type="project" value="TreeGrafter"/>
</dbReference>
<sequence length="465" mass="50365">MMPERTLAMDGVTHAILKAHLLYDGNEAAAILICAPSPGPRQRFVVRHALLVPHDACPVRRPDAIVWPGAYIEDAIDIAEPDGLVVILLHSHPGGWLQFSHIDNESDARVIPGLFEAFGDCHGSAIMTPEGAVRARLYAPDMTSHPVDLVTVAGDDISYWWNDRIVNGVPAGRPLAFTGLMTQELSRLSAAVIGVSGTGSISAEQVARLGFGSVTLVDPDKIEKKNLNRILNATRADAEQGRSKVDMFSAAIAEYRGDGVAANICDTLGTREAIEAVGQCDVIFCCVDSKEGRQYADLIASAFLIPLFDVGVTIPTFLDDGKIAIADVSGRIDYIQPGGSTLSDRGVYTQESLRAEYLQRTDPDAYRDEIAAGYIKGILEEAPSVITLNMRASAAMVNEFIARAYPYRQETNRNYARVSFSLAACDEDHYAEDDFDRDENSLLGRGAAEPLLGLPLFRKSKKVAA</sequence>
<dbReference type="GO" id="GO:0008237">
    <property type="term" value="F:metallopeptidase activity"/>
    <property type="evidence" value="ECO:0007669"/>
    <property type="project" value="UniProtKB-KW"/>
</dbReference>
<dbReference type="InterPro" id="IPR035985">
    <property type="entry name" value="Ubiquitin-activating_enz"/>
</dbReference>
<dbReference type="SUPFAM" id="SSF69572">
    <property type="entry name" value="Activating enzymes of the ubiquitin-like proteins"/>
    <property type="match status" value="1"/>
</dbReference>
<dbReference type="AlphaFoldDB" id="A0A179B8T7"/>
<evidence type="ECO:0000256" key="5">
    <source>
        <dbReference type="ARBA" id="ARBA00023049"/>
    </source>
</evidence>
<keyword evidence="4" id="KW-0862">Zinc</keyword>
<dbReference type="InterPro" id="IPR045886">
    <property type="entry name" value="ThiF/MoeB/HesA"/>
</dbReference>
<keyword evidence="1" id="KW-0645">Protease</keyword>
<accession>A0A179B8T7</accession>
<dbReference type="Pfam" id="PF14464">
    <property type="entry name" value="Prok-JAB"/>
    <property type="match status" value="1"/>
</dbReference>
<feature type="domain" description="THIF-type NAD/FAD binding fold" evidence="6">
    <location>
        <begin position="182"/>
        <end position="313"/>
    </location>
</feature>
<feature type="domain" description="JAB" evidence="7">
    <location>
        <begin position="14"/>
        <end position="122"/>
    </location>
</feature>
<dbReference type="GO" id="GO:0006508">
    <property type="term" value="P:proteolysis"/>
    <property type="evidence" value="ECO:0007669"/>
    <property type="project" value="UniProtKB-KW"/>
</dbReference>
<evidence type="ECO:0000313" key="8">
    <source>
        <dbReference type="EMBL" id="OAP88117.1"/>
    </source>
</evidence>
<dbReference type="GO" id="GO:0046872">
    <property type="term" value="F:metal ion binding"/>
    <property type="evidence" value="ECO:0007669"/>
    <property type="project" value="UniProtKB-KW"/>
</dbReference>
<dbReference type="InterPro" id="IPR000594">
    <property type="entry name" value="ThiF_NAD_FAD-bd"/>
</dbReference>
<evidence type="ECO:0000256" key="4">
    <source>
        <dbReference type="ARBA" id="ARBA00022833"/>
    </source>
</evidence>
<comment type="caution">
    <text evidence="8">The sequence shown here is derived from an EMBL/GenBank/DDBJ whole genome shotgun (WGS) entry which is preliminary data.</text>
</comment>
<evidence type="ECO:0000259" key="7">
    <source>
        <dbReference type="Pfam" id="PF14464"/>
    </source>
</evidence>
<dbReference type="EMBL" id="LWBS01000463">
    <property type="protein sequence ID" value="OAP88117.1"/>
    <property type="molecule type" value="Genomic_DNA"/>
</dbReference>
<evidence type="ECO:0000259" key="6">
    <source>
        <dbReference type="Pfam" id="PF00899"/>
    </source>
</evidence>
<dbReference type="Gene3D" id="3.40.50.720">
    <property type="entry name" value="NAD(P)-binding Rossmann-like Domain"/>
    <property type="match status" value="1"/>
</dbReference>
<protein>
    <submittedName>
        <fullName evidence="8">Thiamine biosynthesis protein ThiF</fullName>
    </submittedName>
</protein>
<dbReference type="Pfam" id="PF00899">
    <property type="entry name" value="ThiF"/>
    <property type="match status" value="1"/>
</dbReference>
<keyword evidence="3" id="KW-0378">Hydrolase</keyword>
<organism evidence="8">
    <name type="scientific">Rhizobium leguminosarum</name>
    <dbReference type="NCBI Taxonomy" id="384"/>
    <lineage>
        <taxon>Bacteria</taxon>
        <taxon>Pseudomonadati</taxon>
        <taxon>Pseudomonadota</taxon>
        <taxon>Alphaproteobacteria</taxon>
        <taxon>Hyphomicrobiales</taxon>
        <taxon>Rhizobiaceae</taxon>
        <taxon>Rhizobium/Agrobacterium group</taxon>
        <taxon>Rhizobium</taxon>
    </lineage>
</organism>
<dbReference type="CDD" id="cd01483">
    <property type="entry name" value="E1_enzyme_family"/>
    <property type="match status" value="1"/>
</dbReference>
<evidence type="ECO:0000256" key="3">
    <source>
        <dbReference type="ARBA" id="ARBA00022801"/>
    </source>
</evidence>